<evidence type="ECO:0000313" key="2">
    <source>
        <dbReference type="EMBL" id="ASM76404.1"/>
    </source>
</evidence>
<reference evidence="2 3" key="1">
    <citation type="submission" date="2017-07" db="EMBL/GenBank/DDBJ databases">
        <title>Complete Genome Sequence of the cosmetic ferment Vitreoscilla filiformis (ATCC15551).</title>
        <authorList>
            <person name="Contreras S."/>
            <person name="Sagory-Zalkind P."/>
            <person name="Blanquart H."/>
            <person name="Iltis A."/>
            <person name="Morand S.C."/>
        </authorList>
    </citation>
    <scope>NUCLEOTIDE SEQUENCE [LARGE SCALE GENOMIC DNA]</scope>
    <source>
        <strain evidence="2 3">ATCC 15551</strain>
    </source>
</reference>
<dbReference type="InterPro" id="IPR001584">
    <property type="entry name" value="Integrase_cat-core"/>
</dbReference>
<dbReference type="PANTHER" id="PTHR35004">
    <property type="entry name" value="TRANSPOSASE RV3428C-RELATED"/>
    <property type="match status" value="1"/>
</dbReference>
<name>A0A221KBK1_VITFI</name>
<dbReference type="PANTHER" id="PTHR35004:SF7">
    <property type="entry name" value="INTEGRASE PROTEIN"/>
    <property type="match status" value="1"/>
</dbReference>
<organism evidence="2 3">
    <name type="scientific">Vitreoscilla filiformis</name>
    <dbReference type="NCBI Taxonomy" id="63"/>
    <lineage>
        <taxon>Bacteria</taxon>
        <taxon>Pseudomonadati</taxon>
        <taxon>Pseudomonadota</taxon>
        <taxon>Betaproteobacteria</taxon>
        <taxon>Neisseriales</taxon>
        <taxon>Neisseriaceae</taxon>
        <taxon>Vitreoscilla</taxon>
    </lineage>
</organism>
<dbReference type="KEGG" id="vff:VITFI_CDS0625"/>
<accession>A0A221KBK1</accession>
<evidence type="ECO:0000259" key="1">
    <source>
        <dbReference type="PROSITE" id="PS50994"/>
    </source>
</evidence>
<feature type="domain" description="Integrase catalytic" evidence="1">
    <location>
        <begin position="151"/>
        <end position="353"/>
    </location>
</feature>
<dbReference type="OrthoDB" id="371334at2"/>
<dbReference type="InterPro" id="IPR036397">
    <property type="entry name" value="RNaseH_sf"/>
</dbReference>
<dbReference type="GO" id="GO:0003676">
    <property type="term" value="F:nucleic acid binding"/>
    <property type="evidence" value="ECO:0007669"/>
    <property type="project" value="InterPro"/>
</dbReference>
<dbReference type="Proteomes" id="UP000199729">
    <property type="component" value="Chromosome"/>
</dbReference>
<dbReference type="SUPFAM" id="SSF53098">
    <property type="entry name" value="Ribonuclease H-like"/>
    <property type="match status" value="1"/>
</dbReference>
<protein>
    <submittedName>
        <fullName evidence="2">Integrase</fullName>
    </submittedName>
</protein>
<sequence length="608" mass="67594">MATRSPALIERLVQIAQAAAQAQHGGKEAVYAAACTELGMSRATLLRALKEVTVKPERKRRSDAGETSLKRDEAALISAFILEGMRKNEKRLVSVLEAVTTLRRTGNIRAEFVDADGVIRELSISAIARALRTYKLHPDQMLRPAPAVSMRSLHPNHVWQVDASLCVLFYLKGAKGKDSGLRVADHDEFYKNKPANLDRIAQSRVWRYVITDHYSGAVLVFYVLGAESGINLAEALIWAMQPKGNRIPMHGVPVGIYCDPGSANTAGTTKNLLRRLDVRIEAHAPRQARATGQVENAQNIVETQFEAWLRFAPKVESLEELNALAGIWMASYNSTHIHSRTGKTRFAVWQGIQPEQLRIPPSVEMCRTLLTHAPERRTVTDRLWVEFGGKSWDVSGVPGVMVGEKLAVTWNPYDTAQVFVVDADQDGHETLYPCQLVERMDDGGRFVRGGNVFFEDYGRPADTVADKHRKELAYLATGAKTLEDADKLRRRKDYTPFGGRINPFDGVEAGAVDFLPRRGEHMPDPVTVAPPPPTPLRPLYQPPTDDRLLNTFEAARWLVSKGVEMTPERNALVNQWHPQGVPESQLDDLKARLERPAPPALRIVNGGV</sequence>
<dbReference type="AlphaFoldDB" id="A0A221KBK1"/>
<gene>
    <name evidence="2" type="ORF">VITFI_CDS0625</name>
</gene>
<dbReference type="Gene3D" id="3.30.420.10">
    <property type="entry name" value="Ribonuclease H-like superfamily/Ribonuclease H"/>
    <property type="match status" value="1"/>
</dbReference>
<dbReference type="RefSeq" id="WP_089415769.1">
    <property type="nucleotide sequence ID" value="NZ_CP022423.1"/>
</dbReference>
<evidence type="ECO:0000313" key="3">
    <source>
        <dbReference type="Proteomes" id="UP000199729"/>
    </source>
</evidence>
<proteinExistence type="predicted"/>
<dbReference type="GO" id="GO:0015074">
    <property type="term" value="P:DNA integration"/>
    <property type="evidence" value="ECO:0007669"/>
    <property type="project" value="InterPro"/>
</dbReference>
<dbReference type="PROSITE" id="PS50994">
    <property type="entry name" value="INTEGRASE"/>
    <property type="match status" value="1"/>
</dbReference>
<keyword evidence="3" id="KW-1185">Reference proteome</keyword>
<dbReference type="InterPro" id="IPR012337">
    <property type="entry name" value="RNaseH-like_sf"/>
</dbReference>
<dbReference type="EMBL" id="CP022423">
    <property type="protein sequence ID" value="ASM76404.1"/>
    <property type="molecule type" value="Genomic_DNA"/>
</dbReference>